<dbReference type="AlphaFoldDB" id="A0A934X7R5"/>
<evidence type="ECO:0000313" key="3">
    <source>
        <dbReference type="EMBL" id="MBK6301949.1"/>
    </source>
</evidence>
<evidence type="ECO:0000256" key="1">
    <source>
        <dbReference type="SAM" id="MobiDB-lite"/>
    </source>
</evidence>
<feature type="compositionally biased region" description="Acidic residues" evidence="1">
    <location>
        <begin position="1"/>
        <end position="10"/>
    </location>
</feature>
<feature type="transmembrane region" description="Helical" evidence="2">
    <location>
        <begin position="146"/>
        <end position="167"/>
    </location>
</feature>
<keyword evidence="2" id="KW-0812">Transmembrane</keyword>
<protein>
    <submittedName>
        <fullName evidence="3">Uncharacterized protein</fullName>
    </submittedName>
</protein>
<keyword evidence="2" id="KW-1133">Transmembrane helix</keyword>
<reference evidence="3 4" key="1">
    <citation type="submission" date="2020-10" db="EMBL/GenBank/DDBJ databases">
        <title>Connecting structure to function with the recovery of over 1000 high-quality activated sludge metagenome-assembled genomes encoding full-length rRNA genes using long-read sequencing.</title>
        <authorList>
            <person name="Singleton C.M."/>
            <person name="Petriglieri F."/>
            <person name="Kristensen J.M."/>
            <person name="Kirkegaard R.H."/>
            <person name="Michaelsen T.Y."/>
            <person name="Andersen M.H."/>
            <person name="Karst S.M."/>
            <person name="Dueholm M.S."/>
            <person name="Nielsen P.H."/>
            <person name="Albertsen M."/>
        </authorList>
    </citation>
    <scope>NUCLEOTIDE SEQUENCE [LARGE SCALE GENOMIC DNA]</scope>
    <source>
        <strain evidence="3">AalE_18-Q3-R2-46_BAT3C.188</strain>
    </source>
</reference>
<evidence type="ECO:0000313" key="4">
    <source>
        <dbReference type="Proteomes" id="UP000718281"/>
    </source>
</evidence>
<gene>
    <name evidence="3" type="ORF">IPF40_13225</name>
</gene>
<feature type="region of interest" description="Disordered" evidence="1">
    <location>
        <begin position="1"/>
        <end position="80"/>
    </location>
</feature>
<proteinExistence type="predicted"/>
<organism evidence="3 4">
    <name type="scientific">Candidatus Phosphoribacter hodrii</name>
    <dbReference type="NCBI Taxonomy" id="2953743"/>
    <lineage>
        <taxon>Bacteria</taxon>
        <taxon>Bacillati</taxon>
        <taxon>Actinomycetota</taxon>
        <taxon>Actinomycetes</taxon>
        <taxon>Micrococcales</taxon>
        <taxon>Dermatophilaceae</taxon>
        <taxon>Candidatus Phosphoribacter</taxon>
    </lineage>
</organism>
<accession>A0A934X7R5</accession>
<feature type="compositionally biased region" description="Low complexity" evidence="1">
    <location>
        <begin position="64"/>
        <end position="73"/>
    </location>
</feature>
<evidence type="ECO:0000256" key="2">
    <source>
        <dbReference type="SAM" id="Phobius"/>
    </source>
</evidence>
<sequence length="207" mass="21550">MNDEDALEADDQGRSEPAGGPEETSATALPPLNEIDAAFASIVAHWDDPTPEPLADRAADDAAGDAADLTAPAPLAPAPLPPAYPATAHVAAPVGDAPDATADHFSAAEDADEERLFGWRGHTPPPEDEHFQPPPPNLPPVHDATYWLAVAGMTLGPLLVIWAAMVSRNPDPGWWVLTGIVLTVAGFGLMVLRGSGERDPDDNGAQV</sequence>
<dbReference type="Proteomes" id="UP000718281">
    <property type="component" value="Unassembled WGS sequence"/>
</dbReference>
<name>A0A934X7R5_9MICO</name>
<comment type="caution">
    <text evidence="3">The sequence shown here is derived from an EMBL/GenBank/DDBJ whole genome shotgun (WGS) entry which is preliminary data.</text>
</comment>
<dbReference type="EMBL" id="JADIXZ010000006">
    <property type="protein sequence ID" value="MBK6301949.1"/>
    <property type="molecule type" value="Genomic_DNA"/>
</dbReference>
<keyword evidence="2" id="KW-0472">Membrane</keyword>
<feature type="transmembrane region" description="Helical" evidence="2">
    <location>
        <begin position="173"/>
        <end position="192"/>
    </location>
</feature>